<reference evidence="1 2" key="1">
    <citation type="submission" date="2015-02" db="EMBL/GenBank/DDBJ databases">
        <title>Draft genome sequence of Aspergillus parasiticus SU-1.</title>
        <authorList>
            <person name="Yu J."/>
            <person name="Fedorova N."/>
            <person name="Yin Y."/>
            <person name="Losada L."/>
            <person name="Zafar N."/>
            <person name="Taujale R."/>
            <person name="Ehrlich K.C."/>
            <person name="Bhatnagar D."/>
            <person name="Cleveland T.E."/>
            <person name="Bennett J.W."/>
            <person name="Nierman W.C."/>
        </authorList>
    </citation>
    <scope>NUCLEOTIDE SEQUENCE [LARGE SCALE GENOMIC DNA]</scope>
    <source>
        <strain evidence="2">ATCC 56775 / NRRL 5862 / SRRC 143 / SU-1</strain>
    </source>
</reference>
<proteinExistence type="predicted"/>
<dbReference type="STRING" id="1403190.A0A0F0IIY5"/>
<dbReference type="Proteomes" id="UP000033540">
    <property type="component" value="Unassembled WGS sequence"/>
</dbReference>
<evidence type="ECO:0000313" key="1">
    <source>
        <dbReference type="EMBL" id="KJK67764.1"/>
    </source>
</evidence>
<accession>A0A0F0IIY5</accession>
<gene>
    <name evidence="1" type="ORF">P875_00108998</name>
</gene>
<comment type="caution">
    <text evidence="1">The sequence shown here is derived from an EMBL/GenBank/DDBJ whole genome shotgun (WGS) entry which is preliminary data.</text>
</comment>
<name>A0A0F0IIY5_ASPPU</name>
<dbReference type="OrthoDB" id="506498at2759"/>
<dbReference type="AlphaFoldDB" id="A0A0F0IIY5"/>
<organism evidence="1 2">
    <name type="scientific">Aspergillus parasiticus (strain ATCC 56775 / NRRL 5862 / SRRC 143 / SU-1)</name>
    <dbReference type="NCBI Taxonomy" id="1403190"/>
    <lineage>
        <taxon>Eukaryota</taxon>
        <taxon>Fungi</taxon>
        <taxon>Dikarya</taxon>
        <taxon>Ascomycota</taxon>
        <taxon>Pezizomycotina</taxon>
        <taxon>Eurotiomycetes</taxon>
        <taxon>Eurotiomycetidae</taxon>
        <taxon>Eurotiales</taxon>
        <taxon>Aspergillaceae</taxon>
        <taxon>Aspergillus</taxon>
        <taxon>Aspergillus subgen. Circumdati</taxon>
    </lineage>
</organism>
<evidence type="ECO:0000313" key="2">
    <source>
        <dbReference type="Proteomes" id="UP000033540"/>
    </source>
</evidence>
<sequence length="71" mass="7992">MVRASAIDLKPNSAPLVAPNCKFVVDDIEAKWVYPESKKFDYIHQRNMASSISNWDHLFQQASIISGPVDT</sequence>
<dbReference type="EMBL" id="JZEE01000161">
    <property type="protein sequence ID" value="KJK67764.1"/>
    <property type="molecule type" value="Genomic_DNA"/>
</dbReference>
<protein>
    <submittedName>
        <fullName evidence="1">Uncharacterized protein</fullName>
    </submittedName>
</protein>